<dbReference type="PANTHER" id="PTHR35205">
    <property type="entry name" value="NB-ARC AND TPR DOMAIN PROTEIN"/>
    <property type="match status" value="1"/>
</dbReference>
<evidence type="ECO:0000256" key="2">
    <source>
        <dbReference type="SAM" id="MobiDB-lite"/>
    </source>
</evidence>
<feature type="domain" description="NB-ARC" evidence="3">
    <location>
        <begin position="290"/>
        <end position="443"/>
    </location>
</feature>
<dbReference type="Proteomes" id="UP000594262">
    <property type="component" value="Unplaced"/>
</dbReference>
<feature type="compositionally biased region" description="Basic and acidic residues" evidence="2">
    <location>
        <begin position="132"/>
        <end position="142"/>
    </location>
</feature>
<name>A0A7M6DRV1_9CNID</name>
<evidence type="ECO:0000313" key="4">
    <source>
        <dbReference type="EnsemblMetazoa" id="CLYHEMP026105.1"/>
    </source>
</evidence>
<dbReference type="SUPFAM" id="SSF52540">
    <property type="entry name" value="P-loop containing nucleoside triphosphate hydrolases"/>
    <property type="match status" value="1"/>
</dbReference>
<keyword evidence="5" id="KW-1185">Reference proteome</keyword>
<proteinExistence type="predicted"/>
<accession>A0A7M6DRV1</accession>
<feature type="coiled-coil region" evidence="1">
    <location>
        <begin position="243"/>
        <end position="270"/>
    </location>
</feature>
<dbReference type="InterPro" id="IPR002182">
    <property type="entry name" value="NB-ARC"/>
</dbReference>
<dbReference type="GO" id="GO:0043531">
    <property type="term" value="F:ADP binding"/>
    <property type="evidence" value="ECO:0007669"/>
    <property type="project" value="InterPro"/>
</dbReference>
<dbReference type="PANTHER" id="PTHR35205:SF1">
    <property type="entry name" value="ZU5 DOMAIN-CONTAINING PROTEIN"/>
    <property type="match status" value="1"/>
</dbReference>
<dbReference type="AlphaFoldDB" id="A0A7M6DRV1"/>
<protein>
    <recommendedName>
        <fullName evidence="3">NB-ARC domain-containing protein</fullName>
    </recommendedName>
</protein>
<feature type="region of interest" description="Disordered" evidence="2">
    <location>
        <begin position="116"/>
        <end position="163"/>
    </location>
</feature>
<evidence type="ECO:0000313" key="5">
    <source>
        <dbReference type="Proteomes" id="UP000594262"/>
    </source>
</evidence>
<dbReference type="Gene3D" id="3.40.50.300">
    <property type="entry name" value="P-loop containing nucleotide triphosphate hydrolases"/>
    <property type="match status" value="1"/>
</dbReference>
<dbReference type="InterPro" id="IPR027417">
    <property type="entry name" value="P-loop_NTPase"/>
</dbReference>
<dbReference type="OrthoDB" id="5970029at2759"/>
<keyword evidence="1" id="KW-0175">Coiled coil</keyword>
<feature type="compositionally biased region" description="Pro residues" evidence="2">
    <location>
        <begin position="150"/>
        <end position="160"/>
    </location>
</feature>
<evidence type="ECO:0000256" key="1">
    <source>
        <dbReference type="SAM" id="Coils"/>
    </source>
</evidence>
<evidence type="ECO:0000259" key="3">
    <source>
        <dbReference type="Pfam" id="PF00931"/>
    </source>
</evidence>
<organism evidence="4 5">
    <name type="scientific">Clytia hemisphaerica</name>
    <dbReference type="NCBI Taxonomy" id="252671"/>
    <lineage>
        <taxon>Eukaryota</taxon>
        <taxon>Metazoa</taxon>
        <taxon>Cnidaria</taxon>
        <taxon>Hydrozoa</taxon>
        <taxon>Hydroidolina</taxon>
        <taxon>Leptothecata</taxon>
        <taxon>Obeliida</taxon>
        <taxon>Clytiidae</taxon>
        <taxon>Clytia</taxon>
    </lineage>
</organism>
<dbReference type="EnsemblMetazoa" id="CLYHEMT026105.1">
    <property type="protein sequence ID" value="CLYHEMP026105.1"/>
    <property type="gene ID" value="CLYHEMG026105"/>
</dbReference>
<sequence>MSALGGPSQPVTTTDQGDADTCVRHAIAKAITQHAHDYKTYDFKLDYVLGVTENINPTIGSLWPSAYDGWSFHAMDQREVECGKNKHYSITTKVEKISAENSSNWKEALQQLEERHIKEKEDDETREDDEQQKELESIDSEKTPMLSTRPKPPNGPPRPKPTAYDVNPMYVLTYYTNKDHHCVFVKSVVNGYFNCLNSWGKLEAEPKVLITEKGNILWKITLKYGKAANSHKLSTVMDSKLTLKADKFRIDELSNKVDQLSMESKSVKDTTKTHWNLPEPVSIFFGRENLIESIHLKLQQNQAVALSEMGGVGKTQTAAKFVQMHKDEYQKIFWISAVSLKKSLSEILCAFGCKQLILDEPSMETLTFIFLSKICDGSKGSLVVLDDVTEVTKDVTSFIRNVKEKISLLLTSQLKDWEDYGLIQIAVPCFKEQESIGFLQNELSSASHQEISILANRLQSLPLALHQAICYIKKHKVPLHKYIEQFEACRKSVLGMKINSFTEYDKTLLTVWDLAFAKIRVKSKNALLILGMMAFMDNRKIKKKTFFYFDKVDEFELNEIISLLGQYSLVNEQNECLEIHSLVQKVIRYRIEQKHFVEDESPLTLLEGVLLKIKSSVQDLFANDDHEDLWYIHVFHLIMSGALKTFNFDVSLVLNIAVGRLEMENLYQISELLSKVLLKQYRLFRDVETFHTLLLVHHRFINASIKLGLLNLNEIFSFEKEFSSELKENSVEVYLWKLQQAEAYNIRGRVSLCEDIVQNLFNELVKKKGFDNVKLRLARFFIVKDVEVLLNSVDTNNLSDVDYLVYYDAKCSLYIKNGCFDLAEQVMKNWKDHIHRKQYSRFSLFCFTKKRFFLLYKKGNYNEALLACDELKRDIVFTNADVLIWEALILIKLGKFNEAEVLLDDFNQRNNGIIIRISSLLKFRKHDFEAVVKLLTNVEDERLSNLLFLVKEYAKLHRQLENNKSRELVERCLQMKKIVNELFQVHMDSINF</sequence>
<reference evidence="4" key="1">
    <citation type="submission" date="2021-01" db="UniProtKB">
        <authorList>
            <consortium name="EnsemblMetazoa"/>
        </authorList>
    </citation>
    <scope>IDENTIFICATION</scope>
</reference>
<feature type="compositionally biased region" description="Acidic residues" evidence="2">
    <location>
        <begin position="121"/>
        <end position="131"/>
    </location>
</feature>
<dbReference type="Pfam" id="PF00931">
    <property type="entry name" value="NB-ARC"/>
    <property type="match status" value="1"/>
</dbReference>